<evidence type="ECO:0000313" key="2">
    <source>
        <dbReference type="Proteomes" id="UP000237105"/>
    </source>
</evidence>
<comment type="caution">
    <text evidence="1">The sequence shown here is derived from an EMBL/GenBank/DDBJ whole genome shotgun (WGS) entry which is preliminary data.</text>
</comment>
<reference evidence="2" key="1">
    <citation type="submission" date="2016-06" db="EMBL/GenBank/DDBJ databases">
        <title>Parallel loss of symbiosis genes in relatives of nitrogen-fixing non-legume Parasponia.</title>
        <authorList>
            <person name="Van Velzen R."/>
            <person name="Holmer R."/>
            <person name="Bu F."/>
            <person name="Rutten L."/>
            <person name="Van Zeijl A."/>
            <person name="Liu W."/>
            <person name="Santuari L."/>
            <person name="Cao Q."/>
            <person name="Sharma T."/>
            <person name="Shen D."/>
            <person name="Roswanjaya Y."/>
            <person name="Wardhani T."/>
            <person name="Kalhor M.S."/>
            <person name="Jansen J."/>
            <person name="Van den Hoogen J."/>
            <person name="Gungor B."/>
            <person name="Hartog M."/>
            <person name="Hontelez J."/>
            <person name="Verver J."/>
            <person name="Yang W.-C."/>
            <person name="Schijlen E."/>
            <person name="Repin R."/>
            <person name="Schilthuizen M."/>
            <person name="Schranz E."/>
            <person name="Heidstra R."/>
            <person name="Miyata K."/>
            <person name="Fedorova E."/>
            <person name="Kohlen W."/>
            <person name="Bisseling T."/>
            <person name="Smit S."/>
            <person name="Geurts R."/>
        </authorList>
    </citation>
    <scope>NUCLEOTIDE SEQUENCE [LARGE SCALE GENOMIC DNA]</scope>
    <source>
        <strain evidence="2">cv. WU1-14</strain>
    </source>
</reference>
<dbReference type="Proteomes" id="UP000237105">
    <property type="component" value="Unassembled WGS sequence"/>
</dbReference>
<protein>
    <submittedName>
        <fullName evidence="1">Uncharacterized protein</fullName>
    </submittedName>
</protein>
<dbReference type="AlphaFoldDB" id="A0A2P5AQX1"/>
<name>A0A2P5AQX1_PARAD</name>
<proteinExistence type="predicted"/>
<dbReference type="OrthoDB" id="10289041at2759"/>
<accession>A0A2P5AQX1</accession>
<dbReference type="EMBL" id="JXTB01000480">
    <property type="protein sequence ID" value="PON38948.1"/>
    <property type="molecule type" value="Genomic_DNA"/>
</dbReference>
<gene>
    <name evidence="1" type="ORF">PanWU01x14_308630</name>
</gene>
<evidence type="ECO:0000313" key="1">
    <source>
        <dbReference type="EMBL" id="PON38948.1"/>
    </source>
</evidence>
<organism evidence="1 2">
    <name type="scientific">Parasponia andersonii</name>
    <name type="common">Sponia andersonii</name>
    <dbReference type="NCBI Taxonomy" id="3476"/>
    <lineage>
        <taxon>Eukaryota</taxon>
        <taxon>Viridiplantae</taxon>
        <taxon>Streptophyta</taxon>
        <taxon>Embryophyta</taxon>
        <taxon>Tracheophyta</taxon>
        <taxon>Spermatophyta</taxon>
        <taxon>Magnoliopsida</taxon>
        <taxon>eudicotyledons</taxon>
        <taxon>Gunneridae</taxon>
        <taxon>Pentapetalae</taxon>
        <taxon>rosids</taxon>
        <taxon>fabids</taxon>
        <taxon>Rosales</taxon>
        <taxon>Cannabaceae</taxon>
        <taxon>Parasponia</taxon>
    </lineage>
</organism>
<sequence>MYINITSSTRICYTKMIRVKQNMILLGSSNGIDDNESNSSSIKLFINNNIGIKLMKIVPLKCFCTRRPYEEHKHNGDRDVTEEGHKIILDHFKQKPYHCHSNQNCS</sequence>
<keyword evidence="2" id="KW-1185">Reference proteome</keyword>